<evidence type="ECO:0000259" key="4">
    <source>
        <dbReference type="PROSITE" id="PS51387"/>
    </source>
</evidence>
<keyword evidence="6" id="KW-1185">Reference proteome</keyword>
<keyword evidence="2" id="KW-0274">FAD</keyword>
<evidence type="ECO:0000256" key="1">
    <source>
        <dbReference type="ARBA" id="ARBA00022630"/>
    </source>
</evidence>
<dbReference type="InterPro" id="IPR016167">
    <property type="entry name" value="FAD-bd_PCMH_sub1"/>
</dbReference>
<protein>
    <submittedName>
        <fullName evidence="5">FAD binding domain-containing protein</fullName>
    </submittedName>
</protein>
<gene>
    <name evidence="5" type="ORF">ACFFU4_11620</name>
</gene>
<dbReference type="InterPro" id="IPR036683">
    <property type="entry name" value="CO_DH_flav_C_dom_sf"/>
</dbReference>
<dbReference type="Pfam" id="PF03450">
    <property type="entry name" value="CO_deh_flav_C"/>
    <property type="match status" value="1"/>
</dbReference>
<dbReference type="EMBL" id="JBHMEC010000017">
    <property type="protein sequence ID" value="MFB9150397.1"/>
    <property type="molecule type" value="Genomic_DNA"/>
</dbReference>
<dbReference type="Gene3D" id="3.30.43.10">
    <property type="entry name" value="Uridine Diphospho-n-acetylenolpyruvylglucosamine Reductase, domain 2"/>
    <property type="match status" value="1"/>
</dbReference>
<evidence type="ECO:0000313" key="5">
    <source>
        <dbReference type="EMBL" id="MFB9150397.1"/>
    </source>
</evidence>
<keyword evidence="3" id="KW-0560">Oxidoreductase</keyword>
<proteinExistence type="predicted"/>
<name>A0ABV5I1C8_9RHOB</name>
<dbReference type="PANTHER" id="PTHR42659">
    <property type="entry name" value="XANTHINE DEHYDROGENASE SUBUNIT C-RELATED"/>
    <property type="match status" value="1"/>
</dbReference>
<dbReference type="InterPro" id="IPR051312">
    <property type="entry name" value="Diverse_Substr_Oxidored"/>
</dbReference>
<dbReference type="Gene3D" id="3.30.465.10">
    <property type="match status" value="1"/>
</dbReference>
<evidence type="ECO:0000313" key="6">
    <source>
        <dbReference type="Proteomes" id="UP001589670"/>
    </source>
</evidence>
<keyword evidence="1" id="KW-0285">Flavoprotein</keyword>
<dbReference type="Gene3D" id="3.30.390.50">
    <property type="entry name" value="CO dehydrogenase flavoprotein, C-terminal domain"/>
    <property type="match status" value="1"/>
</dbReference>
<evidence type="ECO:0000256" key="3">
    <source>
        <dbReference type="ARBA" id="ARBA00023002"/>
    </source>
</evidence>
<sequence>MKPAPFDYIRVDTLDEAADVLAQCGDDARVLAGGQSLMAMMNMRLAQPVVVVDILHATGSRRPEIAKGRLRLSALVRQEALSTHAGLAQEVPLLAQAAPWIGHIQTRMRGTVCGSVAHADPSAELPLVLVALDGRVHLKSRRKRRTVPAREFFLGMMVTEKTDDELIEAVDVPLTPPGTGTAFREVGRRKGDFAIVSCAAMVRGTKTRLAVGGVNDTPVVADWENLAPADVAEALNAFAWSLDARDDMHASARYRRDLVRRLGETTIGEARSCAD</sequence>
<dbReference type="InterPro" id="IPR016166">
    <property type="entry name" value="FAD-bd_PCMH"/>
</dbReference>
<organism evidence="5 6">
    <name type="scientific">Roseovarius ramblicola</name>
    <dbReference type="NCBI Taxonomy" id="2022336"/>
    <lineage>
        <taxon>Bacteria</taxon>
        <taxon>Pseudomonadati</taxon>
        <taxon>Pseudomonadota</taxon>
        <taxon>Alphaproteobacteria</taxon>
        <taxon>Rhodobacterales</taxon>
        <taxon>Roseobacteraceae</taxon>
        <taxon>Roseovarius</taxon>
    </lineage>
</organism>
<feature type="domain" description="FAD-binding PCMH-type" evidence="4">
    <location>
        <begin position="1"/>
        <end position="177"/>
    </location>
</feature>
<dbReference type="RefSeq" id="WP_377069937.1">
    <property type="nucleotide sequence ID" value="NZ_JBHMEC010000017.1"/>
</dbReference>
<dbReference type="Pfam" id="PF00941">
    <property type="entry name" value="FAD_binding_5"/>
    <property type="match status" value="1"/>
</dbReference>
<dbReference type="InterPro" id="IPR036318">
    <property type="entry name" value="FAD-bd_PCMH-like_sf"/>
</dbReference>
<dbReference type="InterPro" id="IPR002346">
    <property type="entry name" value="Mopterin_DH_FAD-bd"/>
</dbReference>
<comment type="caution">
    <text evidence="5">The sequence shown here is derived from an EMBL/GenBank/DDBJ whole genome shotgun (WGS) entry which is preliminary data.</text>
</comment>
<dbReference type="PROSITE" id="PS51387">
    <property type="entry name" value="FAD_PCMH"/>
    <property type="match status" value="1"/>
</dbReference>
<dbReference type="SUPFAM" id="SSF55447">
    <property type="entry name" value="CO dehydrogenase flavoprotein C-terminal domain-like"/>
    <property type="match status" value="1"/>
</dbReference>
<dbReference type="PANTHER" id="PTHR42659:SF2">
    <property type="entry name" value="XANTHINE DEHYDROGENASE SUBUNIT C-RELATED"/>
    <property type="match status" value="1"/>
</dbReference>
<dbReference type="SUPFAM" id="SSF56176">
    <property type="entry name" value="FAD-binding/transporter-associated domain-like"/>
    <property type="match status" value="1"/>
</dbReference>
<reference evidence="5 6" key="1">
    <citation type="submission" date="2024-09" db="EMBL/GenBank/DDBJ databases">
        <authorList>
            <person name="Sun Q."/>
            <person name="Mori K."/>
        </authorList>
    </citation>
    <scope>NUCLEOTIDE SEQUENCE [LARGE SCALE GENOMIC DNA]</scope>
    <source>
        <strain evidence="5 6">CECT 9424</strain>
    </source>
</reference>
<dbReference type="SMART" id="SM01092">
    <property type="entry name" value="CO_deh_flav_C"/>
    <property type="match status" value="1"/>
</dbReference>
<accession>A0ABV5I1C8</accession>
<dbReference type="InterPro" id="IPR016169">
    <property type="entry name" value="FAD-bd_PCMH_sub2"/>
</dbReference>
<dbReference type="Proteomes" id="UP001589670">
    <property type="component" value="Unassembled WGS sequence"/>
</dbReference>
<evidence type="ECO:0000256" key="2">
    <source>
        <dbReference type="ARBA" id="ARBA00022827"/>
    </source>
</evidence>
<dbReference type="InterPro" id="IPR005107">
    <property type="entry name" value="CO_DH_flav_C"/>
</dbReference>